<name>A0A6G3THS4_9ACTN</name>
<dbReference type="InterPro" id="IPR033458">
    <property type="entry name" value="DUF5134"/>
</dbReference>
<dbReference type="AlphaFoldDB" id="A0A6G3THS4"/>
<feature type="transmembrane region" description="Helical" evidence="1">
    <location>
        <begin position="62"/>
        <end position="83"/>
    </location>
</feature>
<accession>A0A6G3THS4</accession>
<reference evidence="2 3" key="1">
    <citation type="submission" date="2020-01" db="EMBL/GenBank/DDBJ databases">
        <title>Insect and environment-associated Actinomycetes.</title>
        <authorList>
            <person name="Currrie C."/>
            <person name="Chevrette M."/>
            <person name="Carlson C."/>
            <person name="Stubbendieck R."/>
            <person name="Wendt-Pienkowski E."/>
        </authorList>
    </citation>
    <scope>NUCLEOTIDE SEQUENCE [LARGE SCALE GENOMIC DNA]</scope>
    <source>
        <strain evidence="2 3">SID7739</strain>
    </source>
</reference>
<feature type="transmembrane region" description="Helical" evidence="1">
    <location>
        <begin position="39"/>
        <end position="56"/>
    </location>
</feature>
<feature type="transmembrane region" description="Helical" evidence="1">
    <location>
        <begin position="6"/>
        <end position="27"/>
    </location>
</feature>
<keyword evidence="1" id="KW-0812">Transmembrane</keyword>
<keyword evidence="1" id="KW-1133">Transmembrane helix</keyword>
<proteinExistence type="predicted"/>
<protein>
    <submittedName>
        <fullName evidence="2">DUF5134 domain-containing protein</fullName>
    </submittedName>
</protein>
<keyword evidence="1" id="KW-0472">Membrane</keyword>
<sequence>MIAASGLRWILTLMFAAPALYGLWRLVRPTTDVTGRVGHLLHAAMGVLMIAMAWPWGMHLAVAPQVVLFTAGALWFVAASFVRPGEHSRAGAVKAAWPHALMMGAMAWMVAAMGSSGATAGHGGGTGHGGHEGHAASGAGLASMSLTGTGPSVASALLAVALTAIGLVWLARALDLARGQAPLPGGGPAPAGTDTTAALDPACHAVMALGMAVMFALFA</sequence>
<organism evidence="2 3">
    <name type="scientific">Streptomyces rubrogriseus</name>
    <dbReference type="NCBI Taxonomy" id="194673"/>
    <lineage>
        <taxon>Bacteria</taxon>
        <taxon>Bacillati</taxon>
        <taxon>Actinomycetota</taxon>
        <taxon>Actinomycetes</taxon>
        <taxon>Kitasatosporales</taxon>
        <taxon>Streptomycetaceae</taxon>
        <taxon>Streptomyces</taxon>
        <taxon>Streptomyces violaceoruber group</taxon>
    </lineage>
</organism>
<dbReference type="EMBL" id="JAAGMQ010000680">
    <property type="protein sequence ID" value="NEC36005.1"/>
    <property type="molecule type" value="Genomic_DNA"/>
</dbReference>
<evidence type="ECO:0000313" key="3">
    <source>
        <dbReference type="Proteomes" id="UP000475666"/>
    </source>
</evidence>
<evidence type="ECO:0000313" key="2">
    <source>
        <dbReference type="EMBL" id="NEC36005.1"/>
    </source>
</evidence>
<comment type="caution">
    <text evidence="2">The sequence shown here is derived from an EMBL/GenBank/DDBJ whole genome shotgun (WGS) entry which is preliminary data.</text>
</comment>
<feature type="transmembrane region" description="Helical" evidence="1">
    <location>
        <begin position="95"/>
        <end position="114"/>
    </location>
</feature>
<dbReference type="RefSeq" id="WP_164277044.1">
    <property type="nucleotide sequence ID" value="NZ_JAAGMQ010000680.1"/>
</dbReference>
<evidence type="ECO:0000256" key="1">
    <source>
        <dbReference type="SAM" id="Phobius"/>
    </source>
</evidence>
<feature type="transmembrane region" description="Helical" evidence="1">
    <location>
        <begin position="153"/>
        <end position="171"/>
    </location>
</feature>
<gene>
    <name evidence="2" type="ORF">G3I66_22950</name>
</gene>
<dbReference type="Proteomes" id="UP000475666">
    <property type="component" value="Unassembled WGS sequence"/>
</dbReference>
<dbReference type="Pfam" id="PF17197">
    <property type="entry name" value="DUF5134"/>
    <property type="match status" value="1"/>
</dbReference>